<evidence type="ECO:0000313" key="1">
    <source>
        <dbReference type="EMBL" id="CNU02626.1"/>
    </source>
</evidence>
<sequence length="82" mass="9048">MMATGFKRDIGGCAFGFCARHPQRMDLGVRLSGAMVITFADDVAIVNNDTADIRVRVSGETSTLRQFERSRHVKLILHGLVL</sequence>
<name>A0A655C920_SALET</name>
<proteinExistence type="predicted"/>
<organism evidence="1 2">
    <name type="scientific">Salmonella enterica subsp. enterica serovar Bovismorbificans</name>
    <dbReference type="NCBI Taxonomy" id="58097"/>
    <lineage>
        <taxon>Bacteria</taxon>
        <taxon>Pseudomonadati</taxon>
        <taxon>Pseudomonadota</taxon>
        <taxon>Gammaproteobacteria</taxon>
        <taxon>Enterobacterales</taxon>
        <taxon>Enterobacteriaceae</taxon>
        <taxon>Salmonella</taxon>
    </lineage>
</organism>
<dbReference type="Proteomes" id="UP000039541">
    <property type="component" value="Unassembled WGS sequence"/>
</dbReference>
<evidence type="ECO:0000313" key="2">
    <source>
        <dbReference type="Proteomes" id="UP000039541"/>
    </source>
</evidence>
<reference evidence="1 2" key="1">
    <citation type="submission" date="2015-03" db="EMBL/GenBank/DDBJ databases">
        <authorList>
            <consortium name="Pathogen Informatics"/>
        </authorList>
    </citation>
    <scope>NUCLEOTIDE SEQUENCE [LARGE SCALE GENOMIC DNA]</scope>
    <source>
        <strain evidence="1 2">3476</strain>
    </source>
</reference>
<accession>A0A655C920</accession>
<dbReference type="EMBL" id="CQPC01000017">
    <property type="protein sequence ID" value="CNU02626.1"/>
    <property type="molecule type" value="Genomic_DNA"/>
</dbReference>
<dbReference type="AlphaFoldDB" id="A0A655C920"/>
<gene>
    <name evidence="1" type="ORF">ERS008202_01682</name>
</gene>
<protein>
    <submittedName>
        <fullName evidence="1">Uncharacterized protein</fullName>
    </submittedName>
</protein>